<organism evidence="1 2">
    <name type="scientific">Ascobolus immersus RN42</name>
    <dbReference type="NCBI Taxonomy" id="1160509"/>
    <lineage>
        <taxon>Eukaryota</taxon>
        <taxon>Fungi</taxon>
        <taxon>Dikarya</taxon>
        <taxon>Ascomycota</taxon>
        <taxon>Pezizomycotina</taxon>
        <taxon>Pezizomycetes</taxon>
        <taxon>Pezizales</taxon>
        <taxon>Ascobolaceae</taxon>
        <taxon>Ascobolus</taxon>
    </lineage>
</organism>
<sequence>MAQTPTVGSIVAPPTAQAFKLLRQEKYDEEIELCDEMLNSPSGAHPIIQAIFLSLKGIGLSRLGYFFLAATAFEQCIGVWNRVLVAPEFADLNLACFAVLKARAEQMLMALKVRLEMHEISIVEEVNIGHRFGMLEAIETITVMIALVLGFLQRRLANSGLN</sequence>
<gene>
    <name evidence="1" type="ORF">BJ508DRAFT_330474</name>
</gene>
<accession>A0A3N4HVQ1</accession>
<dbReference type="EMBL" id="ML119731">
    <property type="protein sequence ID" value="RPA77166.1"/>
    <property type="molecule type" value="Genomic_DNA"/>
</dbReference>
<keyword evidence="2" id="KW-1185">Reference proteome</keyword>
<evidence type="ECO:0000313" key="2">
    <source>
        <dbReference type="Proteomes" id="UP000275078"/>
    </source>
</evidence>
<name>A0A3N4HVQ1_ASCIM</name>
<dbReference type="Proteomes" id="UP000275078">
    <property type="component" value="Unassembled WGS sequence"/>
</dbReference>
<reference evidence="1 2" key="1">
    <citation type="journal article" date="2018" name="Nat. Ecol. Evol.">
        <title>Pezizomycetes genomes reveal the molecular basis of ectomycorrhizal truffle lifestyle.</title>
        <authorList>
            <person name="Murat C."/>
            <person name="Payen T."/>
            <person name="Noel B."/>
            <person name="Kuo A."/>
            <person name="Morin E."/>
            <person name="Chen J."/>
            <person name="Kohler A."/>
            <person name="Krizsan K."/>
            <person name="Balestrini R."/>
            <person name="Da Silva C."/>
            <person name="Montanini B."/>
            <person name="Hainaut M."/>
            <person name="Levati E."/>
            <person name="Barry K.W."/>
            <person name="Belfiori B."/>
            <person name="Cichocki N."/>
            <person name="Clum A."/>
            <person name="Dockter R.B."/>
            <person name="Fauchery L."/>
            <person name="Guy J."/>
            <person name="Iotti M."/>
            <person name="Le Tacon F."/>
            <person name="Lindquist E.A."/>
            <person name="Lipzen A."/>
            <person name="Malagnac F."/>
            <person name="Mello A."/>
            <person name="Molinier V."/>
            <person name="Miyauchi S."/>
            <person name="Poulain J."/>
            <person name="Riccioni C."/>
            <person name="Rubini A."/>
            <person name="Sitrit Y."/>
            <person name="Splivallo R."/>
            <person name="Traeger S."/>
            <person name="Wang M."/>
            <person name="Zifcakova L."/>
            <person name="Wipf D."/>
            <person name="Zambonelli A."/>
            <person name="Paolocci F."/>
            <person name="Nowrousian M."/>
            <person name="Ottonello S."/>
            <person name="Baldrian P."/>
            <person name="Spatafora J.W."/>
            <person name="Henrissat B."/>
            <person name="Nagy L.G."/>
            <person name="Aury J.M."/>
            <person name="Wincker P."/>
            <person name="Grigoriev I.V."/>
            <person name="Bonfante P."/>
            <person name="Martin F.M."/>
        </authorList>
    </citation>
    <scope>NUCLEOTIDE SEQUENCE [LARGE SCALE GENOMIC DNA]</scope>
    <source>
        <strain evidence="1 2">RN42</strain>
    </source>
</reference>
<proteinExistence type="predicted"/>
<dbReference type="AlphaFoldDB" id="A0A3N4HVQ1"/>
<protein>
    <submittedName>
        <fullName evidence="1">Uncharacterized protein</fullName>
    </submittedName>
</protein>
<evidence type="ECO:0000313" key="1">
    <source>
        <dbReference type="EMBL" id="RPA77166.1"/>
    </source>
</evidence>